<accession>A0A1M5MVK6</accession>
<dbReference type="Proteomes" id="UP000184357">
    <property type="component" value="Unassembled WGS sequence"/>
</dbReference>
<keyword evidence="2" id="KW-0378">Hydrolase</keyword>
<dbReference type="InterPro" id="IPR036852">
    <property type="entry name" value="Peptidase_S8/S53_dom_sf"/>
</dbReference>
<dbReference type="CDD" id="cd00306">
    <property type="entry name" value="Peptidases_S8_S53"/>
    <property type="match status" value="1"/>
</dbReference>
<feature type="compositionally biased region" description="Basic and acidic residues" evidence="4">
    <location>
        <begin position="82"/>
        <end position="92"/>
    </location>
</feature>
<dbReference type="PROSITE" id="PS00138">
    <property type="entry name" value="SUBTILASE_SER"/>
    <property type="match status" value="1"/>
</dbReference>
<reference evidence="6 7" key="1">
    <citation type="submission" date="2016-11" db="EMBL/GenBank/DDBJ databases">
        <authorList>
            <person name="Jaros S."/>
            <person name="Januszkiewicz K."/>
            <person name="Wedrychowicz H."/>
        </authorList>
    </citation>
    <scope>NUCLEOTIDE SEQUENCE [LARGE SCALE GENOMIC DNA]</scope>
    <source>
        <strain evidence="6 7">DSM 9297</strain>
    </source>
</reference>
<dbReference type="InterPro" id="IPR000209">
    <property type="entry name" value="Peptidase_S8/S53_dom"/>
</dbReference>
<dbReference type="Pfam" id="PF00082">
    <property type="entry name" value="Peptidase_S8"/>
    <property type="match status" value="1"/>
</dbReference>
<protein>
    <submittedName>
        <fullName evidence="6">Subtilase family protein</fullName>
    </submittedName>
</protein>
<dbReference type="AlphaFoldDB" id="A0A1M5MVK6"/>
<proteinExistence type="predicted"/>
<dbReference type="GO" id="GO:0004252">
    <property type="term" value="F:serine-type endopeptidase activity"/>
    <property type="evidence" value="ECO:0007669"/>
    <property type="project" value="InterPro"/>
</dbReference>
<evidence type="ECO:0000313" key="7">
    <source>
        <dbReference type="Proteomes" id="UP000184357"/>
    </source>
</evidence>
<keyword evidence="1" id="KW-0645">Protease</keyword>
<dbReference type="GO" id="GO:0006508">
    <property type="term" value="P:proteolysis"/>
    <property type="evidence" value="ECO:0007669"/>
    <property type="project" value="UniProtKB-KW"/>
</dbReference>
<evidence type="ECO:0000256" key="2">
    <source>
        <dbReference type="ARBA" id="ARBA00022801"/>
    </source>
</evidence>
<dbReference type="InterPro" id="IPR023828">
    <property type="entry name" value="Peptidase_S8_Ser-AS"/>
</dbReference>
<feature type="region of interest" description="Disordered" evidence="4">
    <location>
        <begin position="1"/>
        <end position="21"/>
    </location>
</feature>
<organism evidence="6 7">
    <name type="scientific">Halobaculum gomorrense</name>
    <dbReference type="NCBI Taxonomy" id="43928"/>
    <lineage>
        <taxon>Archaea</taxon>
        <taxon>Methanobacteriati</taxon>
        <taxon>Methanobacteriota</taxon>
        <taxon>Stenosarchaea group</taxon>
        <taxon>Halobacteria</taxon>
        <taxon>Halobacteriales</taxon>
        <taxon>Haloferacaceae</taxon>
        <taxon>Halobaculum</taxon>
    </lineage>
</organism>
<name>A0A1M5MVK6_9EURY</name>
<feature type="region of interest" description="Disordered" evidence="4">
    <location>
        <begin position="128"/>
        <end position="153"/>
    </location>
</feature>
<feature type="region of interest" description="Disordered" evidence="4">
    <location>
        <begin position="64"/>
        <end position="93"/>
    </location>
</feature>
<evidence type="ECO:0000256" key="1">
    <source>
        <dbReference type="ARBA" id="ARBA00022670"/>
    </source>
</evidence>
<keyword evidence="7" id="KW-1185">Reference proteome</keyword>
<evidence type="ECO:0000256" key="4">
    <source>
        <dbReference type="SAM" id="MobiDB-lite"/>
    </source>
</evidence>
<evidence type="ECO:0000313" key="6">
    <source>
        <dbReference type="EMBL" id="SHG81237.1"/>
    </source>
</evidence>
<evidence type="ECO:0000259" key="5">
    <source>
        <dbReference type="Pfam" id="PF00082"/>
    </source>
</evidence>
<dbReference type="Gene3D" id="3.40.50.200">
    <property type="entry name" value="Peptidase S8/S53 domain"/>
    <property type="match status" value="1"/>
</dbReference>
<dbReference type="SUPFAM" id="SSF52743">
    <property type="entry name" value="Subtilisin-like"/>
    <property type="match status" value="1"/>
</dbReference>
<feature type="compositionally biased region" description="Basic and acidic residues" evidence="4">
    <location>
        <begin position="8"/>
        <end position="20"/>
    </location>
</feature>
<feature type="domain" description="Peptidase S8/S53" evidence="5">
    <location>
        <begin position="84"/>
        <end position="356"/>
    </location>
</feature>
<keyword evidence="3" id="KW-0720">Serine protease</keyword>
<sequence length="390" mass="42823">MNCGSRPGEVRRETDQHAASDKQPAFVFSAVNSAYSEFINLPGDLETGNNLNVAIADTLYELPEGPEVPGLQDLSIGQSRDFSPEGENKQEQWSHGTRVFGVLSYLLPDATFYFYRLKSARELQRSAKDERFSAATGGPSTSGQPRELETDRPNARLTDVLGQCIDDSIDILNISAGVLHKFCKGCVLNRPLEATTASGTAVVAATGNKSERMVEHVLCPALSEFTLSVGGVINRCPTRDLPPEADRRIWAETSASDRTKRTLQGPYCSFEGCTSDHPCEKYRAEEWYDGNIEAYRGNPNVLAPPLRPELIDDDRVAFAEGTSFAAPIVAGAIGRLASSVTEELSPMEWYAIIESSGDMTVRHDKKNWNRLNVNGASQTIDRRSDPEENE</sequence>
<dbReference type="STRING" id="43928.SAMN05443636_1162"/>
<evidence type="ECO:0000256" key="3">
    <source>
        <dbReference type="ARBA" id="ARBA00022825"/>
    </source>
</evidence>
<dbReference type="EMBL" id="FQWV01000002">
    <property type="protein sequence ID" value="SHG81237.1"/>
    <property type="molecule type" value="Genomic_DNA"/>
</dbReference>
<gene>
    <name evidence="6" type="ORF">SAMN05443636_1162</name>
</gene>